<dbReference type="PANTHER" id="PTHR43873:SF1">
    <property type="entry name" value="COBYRINATE A,C-DIAMIDE SYNTHASE"/>
    <property type="match status" value="1"/>
</dbReference>
<dbReference type="PROSITE" id="PS51274">
    <property type="entry name" value="GATASE_COBBQ"/>
    <property type="match status" value="1"/>
</dbReference>
<evidence type="ECO:0000259" key="10">
    <source>
        <dbReference type="Pfam" id="PF07685"/>
    </source>
</evidence>
<dbReference type="InterPro" id="IPR011698">
    <property type="entry name" value="GATase_3"/>
</dbReference>
<dbReference type="Pfam" id="PF07685">
    <property type="entry name" value="GATase_3"/>
    <property type="match status" value="1"/>
</dbReference>
<dbReference type="Gene3D" id="3.40.50.300">
    <property type="entry name" value="P-loop containing nucleotide triphosphate hydrolases"/>
    <property type="match status" value="1"/>
</dbReference>
<dbReference type="InterPro" id="IPR027417">
    <property type="entry name" value="P-loop_NTPase"/>
</dbReference>
<dbReference type="InterPro" id="IPR004484">
    <property type="entry name" value="CbiA/CobB_synth"/>
</dbReference>
<feature type="domain" description="CobB/CobQ-like glutamine amidotransferase" evidence="10">
    <location>
        <begin position="250"/>
        <end position="433"/>
    </location>
</feature>
<evidence type="ECO:0000256" key="7">
    <source>
        <dbReference type="ARBA" id="ARBA00022962"/>
    </source>
</evidence>
<dbReference type="Pfam" id="PF01656">
    <property type="entry name" value="CbiA"/>
    <property type="match status" value="1"/>
</dbReference>
<organism evidence="11 12">
    <name type="scientific">Hymenobacter swuensis DY53</name>
    <dbReference type="NCBI Taxonomy" id="1227739"/>
    <lineage>
        <taxon>Bacteria</taxon>
        <taxon>Pseudomonadati</taxon>
        <taxon>Bacteroidota</taxon>
        <taxon>Cytophagia</taxon>
        <taxon>Cytophagales</taxon>
        <taxon>Hymenobacteraceae</taxon>
        <taxon>Hymenobacter</taxon>
    </lineage>
</organism>
<dbReference type="NCBIfam" id="NF002204">
    <property type="entry name" value="PRK01077.1"/>
    <property type="match status" value="1"/>
</dbReference>
<comment type="cofactor">
    <cofactor evidence="1 8">
        <name>Mg(2+)</name>
        <dbReference type="ChEBI" id="CHEBI:18420"/>
    </cofactor>
</comment>
<feature type="active site" description="Nucleophile" evidence="8">
    <location>
        <position position="332"/>
    </location>
</feature>
<dbReference type="NCBIfam" id="TIGR00379">
    <property type="entry name" value="cobB"/>
    <property type="match status" value="1"/>
</dbReference>
<comment type="miscellaneous">
    <text evidence="8">The a and c carboxylates of cobyrinate are activated for nucleophilic attack via formation of a phosphorylated intermediate by ATP. CbiA catalyzes first the amidation of the c-carboxylate, and then that of the a-carboxylate.</text>
</comment>
<dbReference type="CDD" id="cd05388">
    <property type="entry name" value="CobB_N"/>
    <property type="match status" value="1"/>
</dbReference>
<feature type="domain" description="CobQ/CobB/MinD/ParA nucleotide binding" evidence="9">
    <location>
        <begin position="14"/>
        <end position="194"/>
    </location>
</feature>
<dbReference type="UniPathway" id="UPA00148">
    <property type="reaction ID" value="UER00231"/>
</dbReference>
<dbReference type="KEGG" id="hsw:Hsw_PA0248"/>
<evidence type="ECO:0000256" key="1">
    <source>
        <dbReference type="ARBA" id="ARBA00001946"/>
    </source>
</evidence>
<dbReference type="EC" id="6.3.5.11" evidence="8"/>
<keyword evidence="11" id="KW-0614">Plasmid</keyword>
<evidence type="ECO:0000259" key="9">
    <source>
        <dbReference type="Pfam" id="PF01656"/>
    </source>
</evidence>
<dbReference type="PATRIC" id="fig|1227739.3.peg.266"/>
<dbReference type="Proteomes" id="UP000019423">
    <property type="component" value="Plasmid pHsw1"/>
</dbReference>
<keyword evidence="4 8" id="KW-0547">Nucleotide-binding</keyword>
<evidence type="ECO:0000256" key="2">
    <source>
        <dbReference type="ARBA" id="ARBA00022573"/>
    </source>
</evidence>
<protein>
    <recommendedName>
        <fullName evidence="8">Cobyrinate a,c-diamide synthase</fullName>
        <ecNumber evidence="8">6.3.5.11</ecNumber>
    </recommendedName>
    <alternativeName>
        <fullName evidence="8">Cobyrinic acid a,c-diamide synthetase</fullName>
    </alternativeName>
</protein>
<evidence type="ECO:0000256" key="8">
    <source>
        <dbReference type="HAMAP-Rule" id="MF_00027"/>
    </source>
</evidence>
<keyword evidence="6 8" id="KW-0460">Magnesium</keyword>
<dbReference type="InterPro" id="IPR029062">
    <property type="entry name" value="Class_I_gatase-like"/>
</dbReference>
<evidence type="ECO:0000313" key="12">
    <source>
        <dbReference type="Proteomes" id="UP000019423"/>
    </source>
</evidence>
<feature type="site" description="Increases nucleophilicity of active site Cys" evidence="8">
    <location>
        <position position="427"/>
    </location>
</feature>
<evidence type="ECO:0000256" key="4">
    <source>
        <dbReference type="ARBA" id="ARBA00022741"/>
    </source>
</evidence>
<dbReference type="EMBL" id="CP007144">
    <property type="protein sequence ID" value="AHJ95581.1"/>
    <property type="molecule type" value="Genomic_DNA"/>
</dbReference>
<dbReference type="InterPro" id="IPR002586">
    <property type="entry name" value="CobQ/CobB/MinD/ParA_Nub-bd_dom"/>
</dbReference>
<dbReference type="GO" id="GO:0042242">
    <property type="term" value="F:cobyrinic acid a,c-diamide synthase activity"/>
    <property type="evidence" value="ECO:0007669"/>
    <property type="project" value="UniProtKB-UniRule"/>
</dbReference>
<dbReference type="OrthoDB" id="9764035at2"/>
<sequence length="451" mass="48541">MALPTVSEKPQFLLAAPASGNGKTTLTLGLLRVLARRGLVVQPFKCGPDYLDTHHHTQAAGRPSLNLDVFMASPAHLHSTYARYTAPADVAVVEGVMGLFDGAVRMQGSAADVAEQLGIPVILVVNAKAMAYSVAPLLFGFKTFHPGIRLVGAIFNFVNTASHYEFLREACADVGVEALGYLPNNPAFTIPSRHLGLSIDAELQYETVVEALADALPHTVDVDRLLELTRTAVPTTVPPPAAPVMAGRRRIAVARDAAFTFTYHQNLQALSRFGEVRYFSPLTDAALPLGTDFLYLPGGYPELFAEALSANETMRTSIAAYCRQGGATYAECGGLMYLGQHLLDAPGQPFAMAGVLPCSTTMQDAKLTLGYRVVHWDGLTVKGHEFHYSRLLDHGLTPEAVEVTNAKGGPVLGQLYRQGNVWASYLHLYWGEDAGFIARLLEASAPVLPPQ</sequence>
<keyword evidence="2 8" id="KW-0169">Cobalamin biosynthesis</keyword>
<accession>W8EZ14</accession>
<evidence type="ECO:0000256" key="5">
    <source>
        <dbReference type="ARBA" id="ARBA00022840"/>
    </source>
</evidence>
<keyword evidence="7 8" id="KW-0315">Glutamine amidotransferase</keyword>
<evidence type="ECO:0000313" key="11">
    <source>
        <dbReference type="EMBL" id="AHJ95581.1"/>
    </source>
</evidence>
<geneLocation type="plasmid" evidence="11 12">
    <name>pHsw1</name>
</geneLocation>
<comment type="function">
    <text evidence="8">Catalyzes the ATP-dependent amidation of the two carboxylate groups at positions a and c of cobyrinate, using either L-glutamine or ammonia as the nitrogen source.</text>
</comment>
<dbReference type="PANTHER" id="PTHR43873">
    <property type="entry name" value="COBYRINATE A,C-DIAMIDE SYNTHASE"/>
    <property type="match status" value="1"/>
</dbReference>
<evidence type="ECO:0000256" key="3">
    <source>
        <dbReference type="ARBA" id="ARBA00022598"/>
    </source>
</evidence>
<dbReference type="eggNOG" id="COG1797">
    <property type="taxonomic scope" value="Bacteria"/>
</dbReference>
<keyword evidence="12" id="KW-1185">Reference proteome</keyword>
<dbReference type="SUPFAM" id="SSF52540">
    <property type="entry name" value="P-loop containing nucleoside triphosphate hydrolases"/>
    <property type="match status" value="1"/>
</dbReference>
<dbReference type="HAMAP" id="MF_00027">
    <property type="entry name" value="CobB_CbiA"/>
    <property type="match status" value="1"/>
</dbReference>
<dbReference type="RefSeq" id="WP_044000476.1">
    <property type="nucleotide sequence ID" value="NZ_CP007144.1"/>
</dbReference>
<proteinExistence type="inferred from homology"/>
<comment type="pathway">
    <text evidence="8">Cofactor biosynthesis; adenosylcobalamin biosynthesis; cob(II)yrinate a,c-diamide from sirohydrochlorin (anaerobic route): step 10/10.</text>
</comment>
<dbReference type="AlphaFoldDB" id="W8EZ14"/>
<comment type="similarity">
    <text evidence="8">Belongs to the CobB/CbiA family.</text>
</comment>
<comment type="catalytic activity">
    <reaction evidence="8">
        <text>cob(II)yrinate + 2 L-glutamine + 2 ATP + 2 H2O = cob(II)yrinate a,c diamide + 2 L-glutamate + 2 ADP + 2 phosphate + 2 H(+)</text>
        <dbReference type="Rhea" id="RHEA:26289"/>
        <dbReference type="ChEBI" id="CHEBI:15377"/>
        <dbReference type="ChEBI" id="CHEBI:15378"/>
        <dbReference type="ChEBI" id="CHEBI:29985"/>
        <dbReference type="ChEBI" id="CHEBI:30616"/>
        <dbReference type="ChEBI" id="CHEBI:43474"/>
        <dbReference type="ChEBI" id="CHEBI:58359"/>
        <dbReference type="ChEBI" id="CHEBI:58537"/>
        <dbReference type="ChEBI" id="CHEBI:58894"/>
        <dbReference type="ChEBI" id="CHEBI:456216"/>
        <dbReference type="EC" id="6.3.5.11"/>
    </reaction>
</comment>
<reference evidence="11 12" key="1">
    <citation type="submission" date="2014-01" db="EMBL/GenBank/DDBJ databases">
        <title>Complete sequence of plasmid1 of ionizing-radiation resistance bacterium Hymenobacter swuensis DY53.</title>
        <authorList>
            <person name="Jung J.-H."/>
            <person name="Jeong S.-W."/>
            <person name="Joe M.-H."/>
            <person name="Cho y.-j."/>
            <person name="Kim M.-K."/>
            <person name="Lim S.-Y."/>
        </authorList>
    </citation>
    <scope>NUCLEOTIDE SEQUENCE [LARGE SCALE GENOMIC DNA]</scope>
    <source>
        <strain evidence="11 12">DY53</strain>
        <plasmid evidence="11 12">pHsw1</plasmid>
    </source>
</reference>
<dbReference type="HOGENOM" id="CLU_022752_2_0_10"/>
<dbReference type="GO" id="GO:0005524">
    <property type="term" value="F:ATP binding"/>
    <property type="evidence" value="ECO:0007669"/>
    <property type="project" value="UniProtKB-UniRule"/>
</dbReference>
<name>W8EZ14_9BACT</name>
<dbReference type="SUPFAM" id="SSF52317">
    <property type="entry name" value="Class I glutamine amidotransferase-like"/>
    <property type="match status" value="1"/>
</dbReference>
<dbReference type="GO" id="GO:0009236">
    <property type="term" value="P:cobalamin biosynthetic process"/>
    <property type="evidence" value="ECO:0007669"/>
    <property type="project" value="UniProtKB-UniRule"/>
</dbReference>
<keyword evidence="5 8" id="KW-0067">ATP-binding</keyword>
<dbReference type="CDD" id="cd03130">
    <property type="entry name" value="GATase1_CobB"/>
    <property type="match status" value="1"/>
</dbReference>
<evidence type="ECO:0000256" key="6">
    <source>
        <dbReference type="ARBA" id="ARBA00022842"/>
    </source>
</evidence>
<comment type="domain">
    <text evidence="8">Comprises of two domains. The C-terminal domain contains the binding site for glutamine and catalyzes the hydrolysis of this substrate to glutamate and ammonia. The N-terminal domain is anticipated to bind ATP and cobyrinate and catalyzes the ultimate synthesis of the diamide product. The ammonia produced via the glutaminase domain is probably translocated to the adjacent domain via a molecular tunnel, where it reacts with an activated intermediate.</text>
</comment>
<keyword evidence="3 8" id="KW-0436">Ligase</keyword>
<gene>
    <name evidence="8" type="primary">cbiA</name>
    <name evidence="11" type="ORF">Hsw_PA0248</name>
</gene>